<proteinExistence type="predicted"/>
<sequence length="209" mass="22698">MPAPASSAPPPGVVYVAVAYGRPPSGVRCASGRYTWCAWWRAKPTREAPTRPDGLGGAASRESGLADAERIARAFGRTGPIEELPSAWARWARSGEWPEERAARMAEEERRWREIHAEVDAEIRARAERDAHEARRRIEDALRRLRGDPAADAAALAALGLAHGATAADVRRAYRQRALVAHPDRGGSHEGFLELTTARDRALAVVGGD</sequence>
<dbReference type="AlphaFoldDB" id="A0A150QFY0"/>
<feature type="domain" description="J" evidence="1">
    <location>
        <begin position="154"/>
        <end position="209"/>
    </location>
</feature>
<name>A0A150QFY0_SORCE</name>
<evidence type="ECO:0000259" key="1">
    <source>
        <dbReference type="PROSITE" id="PS50076"/>
    </source>
</evidence>
<dbReference type="InterPro" id="IPR001623">
    <property type="entry name" value="DnaJ_domain"/>
</dbReference>
<dbReference type="EMBL" id="JEMA01000704">
    <property type="protein sequence ID" value="KYF66851.1"/>
    <property type="molecule type" value="Genomic_DNA"/>
</dbReference>
<dbReference type="OrthoDB" id="9775658at2"/>
<gene>
    <name evidence="2" type="ORF">BE15_39120</name>
</gene>
<dbReference type="Gene3D" id="1.10.287.110">
    <property type="entry name" value="DnaJ domain"/>
    <property type="match status" value="1"/>
</dbReference>
<dbReference type="SMART" id="SM00271">
    <property type="entry name" value="DnaJ"/>
    <property type="match status" value="1"/>
</dbReference>
<dbReference type="InterPro" id="IPR036869">
    <property type="entry name" value="J_dom_sf"/>
</dbReference>
<evidence type="ECO:0000313" key="3">
    <source>
        <dbReference type="Proteomes" id="UP000075260"/>
    </source>
</evidence>
<dbReference type="Proteomes" id="UP000075260">
    <property type="component" value="Unassembled WGS sequence"/>
</dbReference>
<reference evidence="2 3" key="1">
    <citation type="submission" date="2014-02" db="EMBL/GenBank/DDBJ databases">
        <title>The small core and large imbalanced accessory genome model reveals a collaborative survival strategy of Sorangium cellulosum strains in nature.</title>
        <authorList>
            <person name="Han K."/>
            <person name="Peng R."/>
            <person name="Blom J."/>
            <person name="Li Y.-Z."/>
        </authorList>
    </citation>
    <scope>NUCLEOTIDE SEQUENCE [LARGE SCALE GENOMIC DNA]</scope>
    <source>
        <strain evidence="2 3">So0008-312</strain>
    </source>
</reference>
<dbReference type="RefSeq" id="WP_061610228.1">
    <property type="nucleotide sequence ID" value="NZ_JEMA01000704.1"/>
</dbReference>
<evidence type="ECO:0000313" key="2">
    <source>
        <dbReference type="EMBL" id="KYF66851.1"/>
    </source>
</evidence>
<dbReference type="PROSITE" id="PS50076">
    <property type="entry name" value="DNAJ_2"/>
    <property type="match status" value="1"/>
</dbReference>
<accession>A0A150QFY0</accession>
<organism evidence="2 3">
    <name type="scientific">Sorangium cellulosum</name>
    <name type="common">Polyangium cellulosum</name>
    <dbReference type="NCBI Taxonomy" id="56"/>
    <lineage>
        <taxon>Bacteria</taxon>
        <taxon>Pseudomonadati</taxon>
        <taxon>Myxococcota</taxon>
        <taxon>Polyangia</taxon>
        <taxon>Polyangiales</taxon>
        <taxon>Polyangiaceae</taxon>
        <taxon>Sorangium</taxon>
    </lineage>
</organism>
<dbReference type="SUPFAM" id="SSF46565">
    <property type="entry name" value="Chaperone J-domain"/>
    <property type="match status" value="1"/>
</dbReference>
<comment type="caution">
    <text evidence="2">The sequence shown here is derived from an EMBL/GenBank/DDBJ whole genome shotgun (WGS) entry which is preliminary data.</text>
</comment>
<protein>
    <recommendedName>
        <fullName evidence="1">J domain-containing protein</fullName>
    </recommendedName>
</protein>